<dbReference type="PANTHER" id="PTHR42885">
    <property type="entry name" value="HISTIDINOL-PHOSPHATE AMINOTRANSFERASE-RELATED"/>
    <property type="match status" value="1"/>
</dbReference>
<dbReference type="Gene3D" id="3.90.1150.10">
    <property type="entry name" value="Aspartate Aminotransferase, domain 1"/>
    <property type="match status" value="1"/>
</dbReference>
<dbReference type="SUPFAM" id="SSF53383">
    <property type="entry name" value="PLP-dependent transferases"/>
    <property type="match status" value="1"/>
</dbReference>
<comment type="caution">
    <text evidence="5">The sequence shown here is derived from an EMBL/GenBank/DDBJ whole genome shotgun (WGS) entry which is preliminary data.</text>
</comment>
<evidence type="ECO:0000259" key="4">
    <source>
        <dbReference type="Pfam" id="PF00155"/>
    </source>
</evidence>
<dbReference type="EC" id="2.6.1.-" evidence="3"/>
<keyword evidence="3" id="KW-0032">Aminotransferase</keyword>
<dbReference type="Gene3D" id="3.40.640.10">
    <property type="entry name" value="Type I PLP-dependent aspartate aminotransferase-like (Major domain)"/>
    <property type="match status" value="1"/>
</dbReference>
<dbReference type="AlphaFoldDB" id="A0A9W6C5F3"/>
<dbReference type="InterPro" id="IPR004839">
    <property type="entry name" value="Aminotransferase_I/II_large"/>
</dbReference>
<evidence type="ECO:0000313" key="5">
    <source>
        <dbReference type="EMBL" id="GLG02915.1"/>
    </source>
</evidence>
<evidence type="ECO:0000256" key="1">
    <source>
        <dbReference type="ARBA" id="ARBA00001933"/>
    </source>
</evidence>
<dbReference type="RefSeq" id="WP_281872017.1">
    <property type="nucleotide sequence ID" value="NZ_BSBO01000001.1"/>
</dbReference>
<organism evidence="5 6">
    <name type="scientific">Sellimonas catena</name>
    <dbReference type="NCBI Taxonomy" id="2994035"/>
    <lineage>
        <taxon>Bacteria</taxon>
        <taxon>Bacillati</taxon>
        <taxon>Bacillota</taxon>
        <taxon>Clostridia</taxon>
        <taxon>Lachnospirales</taxon>
        <taxon>Lachnospiraceae</taxon>
        <taxon>Sellimonas</taxon>
    </lineage>
</organism>
<dbReference type="PANTHER" id="PTHR42885:SF1">
    <property type="entry name" value="THREONINE-PHOSPHATE DECARBOXYLASE"/>
    <property type="match status" value="1"/>
</dbReference>
<dbReference type="InterPro" id="IPR015422">
    <property type="entry name" value="PyrdxlP-dep_Trfase_small"/>
</dbReference>
<evidence type="ECO:0000313" key="6">
    <source>
        <dbReference type="Proteomes" id="UP001145145"/>
    </source>
</evidence>
<dbReference type="PROSITE" id="PS00105">
    <property type="entry name" value="AA_TRANSFER_CLASS_1"/>
    <property type="match status" value="1"/>
</dbReference>
<dbReference type="GO" id="GO:0008483">
    <property type="term" value="F:transaminase activity"/>
    <property type="evidence" value="ECO:0007669"/>
    <property type="project" value="UniProtKB-KW"/>
</dbReference>
<evidence type="ECO:0000256" key="3">
    <source>
        <dbReference type="RuleBase" id="RU000481"/>
    </source>
</evidence>
<keyword evidence="6" id="KW-1185">Reference proteome</keyword>
<reference evidence="5 6" key="1">
    <citation type="journal article" date="2023" name="Int. J. Syst. Evol. Microbiol.">
        <title>Sellimonas catena sp. nov., isolated from human faeces.</title>
        <authorList>
            <person name="Hisatomi A."/>
            <person name="Ohkuma M."/>
            <person name="Sakamoto M."/>
        </authorList>
    </citation>
    <scope>NUCLEOTIDE SEQUENCE [LARGE SCALE GENOMIC DNA]</scope>
    <source>
        <strain evidence="5 6">12EGH17</strain>
    </source>
</reference>
<keyword evidence="3" id="KW-0808">Transferase</keyword>
<gene>
    <name evidence="5" type="ORF">Selli1_00890</name>
</gene>
<evidence type="ECO:0000256" key="2">
    <source>
        <dbReference type="ARBA" id="ARBA00022898"/>
    </source>
</evidence>
<dbReference type="InterPro" id="IPR015424">
    <property type="entry name" value="PyrdxlP-dep_Trfase"/>
</dbReference>
<comment type="cofactor">
    <cofactor evidence="1 3">
        <name>pyridoxal 5'-phosphate</name>
        <dbReference type="ChEBI" id="CHEBI:597326"/>
    </cofactor>
</comment>
<protein>
    <recommendedName>
        <fullName evidence="3">Aminotransferase</fullName>
        <ecNumber evidence="3">2.6.1.-</ecNumber>
    </recommendedName>
</protein>
<dbReference type="EMBL" id="BSBO01000001">
    <property type="protein sequence ID" value="GLG02915.1"/>
    <property type="molecule type" value="Genomic_DNA"/>
</dbReference>
<dbReference type="Proteomes" id="UP001145145">
    <property type="component" value="Unassembled WGS sequence"/>
</dbReference>
<sequence>MSQSTAFHGSDLEQVAQYYHLPQEEIICFSANVNPLGFPAKTAGLVCQNFSRLMTHYPDREYTGLKQAIGNYCHISPDHVLVGNGSTELISLLIQSSGRKRAVQVGPSYSEYERELNLAGISFTTWFPKKEHLFQPDTDDLLDFLTAHNADFLILCNPNNPTARALATGEIAELLEGCMKAGIFVMIDETYAEFADREVSAMSLVSRFPNLMVIRGISKFFAAPGLRLGYGASGNRAFLDHVKTHQNPWSVNSVATFAGEHLFCEEEFIVKTKALISGERTRMIQGLSEIPALRVYPSDSNFLLVEILDPSLTASGLFDCLIRQKLMIRDCSSFEGLGTQFFRFCLMLPEQNTALLQAVQEFFAKSR</sequence>
<dbReference type="InterPro" id="IPR004838">
    <property type="entry name" value="NHTrfase_class1_PyrdxlP-BS"/>
</dbReference>
<accession>A0A9W6C5F3</accession>
<dbReference type="InterPro" id="IPR015421">
    <property type="entry name" value="PyrdxlP-dep_Trfase_major"/>
</dbReference>
<proteinExistence type="inferred from homology"/>
<dbReference type="CDD" id="cd00609">
    <property type="entry name" value="AAT_like"/>
    <property type="match status" value="1"/>
</dbReference>
<name>A0A9W6C5F3_9FIRM</name>
<comment type="similarity">
    <text evidence="3">Belongs to the class-I pyridoxal-phosphate-dependent aminotransferase family.</text>
</comment>
<keyword evidence="2" id="KW-0663">Pyridoxal phosphate</keyword>
<dbReference type="Pfam" id="PF00155">
    <property type="entry name" value="Aminotran_1_2"/>
    <property type="match status" value="1"/>
</dbReference>
<feature type="domain" description="Aminotransferase class I/classII large" evidence="4">
    <location>
        <begin position="51"/>
        <end position="358"/>
    </location>
</feature>
<dbReference type="GO" id="GO:0030170">
    <property type="term" value="F:pyridoxal phosphate binding"/>
    <property type="evidence" value="ECO:0007669"/>
    <property type="project" value="InterPro"/>
</dbReference>